<dbReference type="AlphaFoldDB" id="A0YDZ7"/>
<dbReference type="Gene3D" id="3.40.50.150">
    <property type="entry name" value="Vaccinia Virus protein VP39"/>
    <property type="match status" value="1"/>
</dbReference>
<feature type="domain" description="Methyltransferase" evidence="1">
    <location>
        <begin position="15"/>
        <end position="108"/>
    </location>
</feature>
<dbReference type="SUPFAM" id="SSF53335">
    <property type="entry name" value="S-adenosyl-L-methionine-dependent methyltransferases"/>
    <property type="match status" value="1"/>
</dbReference>
<dbReference type="Proteomes" id="UP000004931">
    <property type="component" value="Unassembled WGS sequence"/>
</dbReference>
<reference evidence="2 3" key="1">
    <citation type="journal article" date="2010" name="J. Bacteriol.">
        <title>Genome sequence of the oligotrophic marine Gammaproteobacterium HTCC2143, isolated from the Oregon Coast.</title>
        <authorList>
            <person name="Oh H.M."/>
            <person name="Kang I."/>
            <person name="Ferriera S."/>
            <person name="Giovannoni S.J."/>
            <person name="Cho J.C."/>
        </authorList>
    </citation>
    <scope>NUCLEOTIDE SEQUENCE [LARGE SCALE GENOMIC DNA]</scope>
    <source>
        <strain evidence="2 3">HTCC2143</strain>
    </source>
</reference>
<gene>
    <name evidence="2" type="ORF">GP2143_10552</name>
</gene>
<name>A0YDZ7_9GAMM</name>
<protein>
    <recommendedName>
        <fullName evidence="1">Methyltransferase domain-containing protein</fullName>
    </recommendedName>
</protein>
<sequence length="158" mass="17758">MDYLEKNPLKKDCKVLELGCGWGLAGIYCAKTFSARVTGIDADDAVFPYLQIHALHNGVEITTQHCYFEKISSEQLSQYDVIIAADICFWDDLAATVYQLINRACKAGVGKIIIADPERPPFFDMAQRCVDQYYGELLQRTVDEPRRASGCLLVIENN</sequence>
<dbReference type="EMBL" id="AAVT01000005">
    <property type="protein sequence ID" value="EAW31031.1"/>
    <property type="molecule type" value="Genomic_DNA"/>
</dbReference>
<dbReference type="eggNOG" id="COG3897">
    <property type="taxonomic scope" value="Bacteria"/>
</dbReference>
<evidence type="ECO:0000259" key="1">
    <source>
        <dbReference type="Pfam" id="PF13649"/>
    </source>
</evidence>
<dbReference type="InterPro" id="IPR041698">
    <property type="entry name" value="Methyltransf_25"/>
</dbReference>
<proteinExistence type="predicted"/>
<comment type="caution">
    <text evidence="2">The sequence shown here is derived from an EMBL/GenBank/DDBJ whole genome shotgun (WGS) entry which is preliminary data.</text>
</comment>
<dbReference type="InterPro" id="IPR029063">
    <property type="entry name" value="SAM-dependent_MTases_sf"/>
</dbReference>
<dbReference type="PANTHER" id="PTHR14614">
    <property type="entry name" value="HEPATOCELLULAR CARCINOMA-ASSOCIATED ANTIGEN"/>
    <property type="match status" value="1"/>
</dbReference>
<accession>A0YDZ7</accession>
<dbReference type="STRING" id="247633.GP2143_10552"/>
<dbReference type="CDD" id="cd02440">
    <property type="entry name" value="AdoMet_MTases"/>
    <property type="match status" value="1"/>
</dbReference>
<dbReference type="InterPro" id="IPR019410">
    <property type="entry name" value="Methyltransf_16"/>
</dbReference>
<dbReference type="Pfam" id="PF13649">
    <property type="entry name" value="Methyltransf_25"/>
    <property type="match status" value="1"/>
</dbReference>
<evidence type="ECO:0000313" key="2">
    <source>
        <dbReference type="EMBL" id="EAW31031.1"/>
    </source>
</evidence>
<keyword evidence="3" id="KW-1185">Reference proteome</keyword>
<evidence type="ECO:0000313" key="3">
    <source>
        <dbReference type="Proteomes" id="UP000004931"/>
    </source>
</evidence>
<organism evidence="2 3">
    <name type="scientific">marine gamma proteobacterium HTCC2143</name>
    <dbReference type="NCBI Taxonomy" id="247633"/>
    <lineage>
        <taxon>Bacteria</taxon>
        <taxon>Pseudomonadati</taxon>
        <taxon>Pseudomonadota</taxon>
        <taxon>Gammaproteobacteria</taxon>
        <taxon>Cellvibrionales</taxon>
        <taxon>Spongiibacteraceae</taxon>
        <taxon>BD1-7 clade</taxon>
    </lineage>
</organism>